<dbReference type="AlphaFoldDB" id="A0A699SWU8"/>
<feature type="non-terminal residue" evidence="1">
    <location>
        <position position="1"/>
    </location>
</feature>
<dbReference type="EMBL" id="BKCJ011198629">
    <property type="protein sequence ID" value="GFD02522.1"/>
    <property type="molecule type" value="Genomic_DNA"/>
</dbReference>
<name>A0A699SWU8_TANCI</name>
<protein>
    <submittedName>
        <fullName evidence="1">Uncharacterized protein</fullName>
    </submittedName>
</protein>
<sequence>WFTVDFEPAVLTGLTAVVTLEPAVLILPNLVNTACGTNPLLGYGKGINSGKGKIKTGKLDFDDVYFYKELKYNLFSVSQM</sequence>
<proteinExistence type="predicted"/>
<gene>
    <name evidence="1" type="ORF">Tci_874491</name>
</gene>
<comment type="caution">
    <text evidence="1">The sequence shown here is derived from an EMBL/GenBank/DDBJ whole genome shotgun (WGS) entry which is preliminary data.</text>
</comment>
<reference evidence="1" key="1">
    <citation type="journal article" date="2019" name="Sci. Rep.">
        <title>Draft genome of Tanacetum cinerariifolium, the natural source of mosquito coil.</title>
        <authorList>
            <person name="Yamashiro T."/>
            <person name="Shiraishi A."/>
            <person name="Satake H."/>
            <person name="Nakayama K."/>
        </authorList>
    </citation>
    <scope>NUCLEOTIDE SEQUENCE</scope>
</reference>
<organism evidence="1">
    <name type="scientific">Tanacetum cinerariifolium</name>
    <name type="common">Dalmatian daisy</name>
    <name type="synonym">Chrysanthemum cinerariifolium</name>
    <dbReference type="NCBI Taxonomy" id="118510"/>
    <lineage>
        <taxon>Eukaryota</taxon>
        <taxon>Viridiplantae</taxon>
        <taxon>Streptophyta</taxon>
        <taxon>Embryophyta</taxon>
        <taxon>Tracheophyta</taxon>
        <taxon>Spermatophyta</taxon>
        <taxon>Magnoliopsida</taxon>
        <taxon>eudicotyledons</taxon>
        <taxon>Gunneridae</taxon>
        <taxon>Pentapetalae</taxon>
        <taxon>asterids</taxon>
        <taxon>campanulids</taxon>
        <taxon>Asterales</taxon>
        <taxon>Asteraceae</taxon>
        <taxon>Asteroideae</taxon>
        <taxon>Anthemideae</taxon>
        <taxon>Anthemidinae</taxon>
        <taxon>Tanacetum</taxon>
    </lineage>
</organism>
<evidence type="ECO:0000313" key="1">
    <source>
        <dbReference type="EMBL" id="GFD02522.1"/>
    </source>
</evidence>
<accession>A0A699SWU8</accession>